<dbReference type="SUPFAM" id="SSF56112">
    <property type="entry name" value="Protein kinase-like (PK-like)"/>
    <property type="match status" value="1"/>
</dbReference>
<organism evidence="3 4">
    <name type="scientific">Trichonephila inaurata madagascariensis</name>
    <dbReference type="NCBI Taxonomy" id="2747483"/>
    <lineage>
        <taxon>Eukaryota</taxon>
        <taxon>Metazoa</taxon>
        <taxon>Ecdysozoa</taxon>
        <taxon>Arthropoda</taxon>
        <taxon>Chelicerata</taxon>
        <taxon>Arachnida</taxon>
        <taxon>Araneae</taxon>
        <taxon>Araneomorphae</taxon>
        <taxon>Entelegynae</taxon>
        <taxon>Araneoidea</taxon>
        <taxon>Nephilidae</taxon>
        <taxon>Trichonephila</taxon>
        <taxon>Trichonephila inaurata</taxon>
    </lineage>
</organism>
<feature type="region of interest" description="Disordered" evidence="2">
    <location>
        <begin position="184"/>
        <end position="213"/>
    </location>
</feature>
<feature type="compositionally biased region" description="Basic residues" evidence="2">
    <location>
        <begin position="203"/>
        <end position="213"/>
    </location>
</feature>
<reference evidence="3" key="1">
    <citation type="submission" date="2020-08" db="EMBL/GenBank/DDBJ databases">
        <title>Multicomponent nature underlies the extraordinary mechanical properties of spider dragline silk.</title>
        <authorList>
            <person name="Kono N."/>
            <person name="Nakamura H."/>
            <person name="Mori M."/>
            <person name="Yoshida Y."/>
            <person name="Ohtoshi R."/>
            <person name="Malay A.D."/>
            <person name="Moran D.A.P."/>
            <person name="Tomita M."/>
            <person name="Numata K."/>
            <person name="Arakawa K."/>
        </authorList>
    </citation>
    <scope>NUCLEOTIDE SEQUENCE</scope>
</reference>
<keyword evidence="1" id="KW-0547">Nucleotide-binding</keyword>
<protein>
    <submittedName>
        <fullName evidence="3">Uncharacterized protein</fullName>
    </submittedName>
</protein>
<sequence length="213" mass="24131">MDKSEGDDYRPCKFSLASDEESNENFPNNAWLSQGAHSEANPTCNFNIPSDDDFEFSAQNEPIDSWLNEENGPVAFYRFDSKEIRCTTPKKRAKWVGKYLMGDVLGEGSYGKVKEVLDSTTLCRRAVKILKRRKLRKIPNGEKNVESYADSSLPLSLVFPISSNRRGPYPDGCHTRCHPIDSIELGSMEDGSQSQPHALRCMGVHRKRERKKP</sequence>
<evidence type="ECO:0000256" key="2">
    <source>
        <dbReference type="SAM" id="MobiDB-lite"/>
    </source>
</evidence>
<name>A0A8X6Y1B5_9ARAC</name>
<feature type="binding site" evidence="1">
    <location>
        <position position="128"/>
    </location>
    <ligand>
        <name>ATP</name>
        <dbReference type="ChEBI" id="CHEBI:30616"/>
    </ligand>
</feature>
<dbReference type="OrthoDB" id="68483at2759"/>
<proteinExistence type="predicted"/>
<dbReference type="AlphaFoldDB" id="A0A8X6Y1B5"/>
<dbReference type="Proteomes" id="UP000886998">
    <property type="component" value="Unassembled WGS sequence"/>
</dbReference>
<dbReference type="EMBL" id="BMAV01014304">
    <property type="protein sequence ID" value="GFY62597.1"/>
    <property type="molecule type" value="Genomic_DNA"/>
</dbReference>
<dbReference type="PROSITE" id="PS00107">
    <property type="entry name" value="PROTEIN_KINASE_ATP"/>
    <property type="match status" value="1"/>
</dbReference>
<dbReference type="Gene3D" id="3.30.200.20">
    <property type="entry name" value="Phosphorylase Kinase, domain 1"/>
    <property type="match status" value="1"/>
</dbReference>
<accession>A0A8X6Y1B5</accession>
<keyword evidence="1" id="KW-0067">ATP-binding</keyword>
<comment type="caution">
    <text evidence="3">The sequence shown here is derived from an EMBL/GenBank/DDBJ whole genome shotgun (WGS) entry which is preliminary data.</text>
</comment>
<evidence type="ECO:0000313" key="3">
    <source>
        <dbReference type="EMBL" id="GFY62597.1"/>
    </source>
</evidence>
<dbReference type="InterPro" id="IPR011009">
    <property type="entry name" value="Kinase-like_dom_sf"/>
</dbReference>
<dbReference type="InterPro" id="IPR017441">
    <property type="entry name" value="Protein_kinase_ATP_BS"/>
</dbReference>
<evidence type="ECO:0000256" key="1">
    <source>
        <dbReference type="PROSITE-ProRule" id="PRU10141"/>
    </source>
</evidence>
<keyword evidence="4" id="KW-1185">Reference proteome</keyword>
<gene>
    <name evidence="3" type="primary">STK11</name>
    <name evidence="3" type="ORF">TNIN_128281</name>
</gene>
<evidence type="ECO:0000313" key="4">
    <source>
        <dbReference type="Proteomes" id="UP000886998"/>
    </source>
</evidence>
<dbReference type="GO" id="GO:0005524">
    <property type="term" value="F:ATP binding"/>
    <property type="evidence" value="ECO:0007669"/>
    <property type="project" value="UniProtKB-UniRule"/>
</dbReference>